<gene>
    <name evidence="1" type="ORF">KUF71_006115</name>
</gene>
<keyword evidence="1" id="KW-0067">ATP-binding</keyword>
<protein>
    <submittedName>
        <fullName evidence="1">Helicase SWR1</fullName>
    </submittedName>
</protein>
<organism evidence="1 2">
    <name type="scientific">Frankliniella fusca</name>
    <dbReference type="NCBI Taxonomy" id="407009"/>
    <lineage>
        <taxon>Eukaryota</taxon>
        <taxon>Metazoa</taxon>
        <taxon>Ecdysozoa</taxon>
        <taxon>Arthropoda</taxon>
        <taxon>Hexapoda</taxon>
        <taxon>Insecta</taxon>
        <taxon>Pterygota</taxon>
        <taxon>Neoptera</taxon>
        <taxon>Paraneoptera</taxon>
        <taxon>Thysanoptera</taxon>
        <taxon>Terebrantia</taxon>
        <taxon>Thripoidea</taxon>
        <taxon>Thripidae</taxon>
        <taxon>Frankliniella</taxon>
    </lineage>
</organism>
<dbReference type="Proteomes" id="UP001219518">
    <property type="component" value="Unassembled WGS sequence"/>
</dbReference>
<sequence>AAGPRVPWVLPRQPGLARGALLPLSLSGVTYLAAVEPPATSSWNLVKGLMLHPSGLWWSSVAPVTATA</sequence>
<reference evidence="1" key="1">
    <citation type="submission" date="2021-07" db="EMBL/GenBank/DDBJ databases">
        <authorList>
            <person name="Catto M.A."/>
            <person name="Jacobson A."/>
            <person name="Kennedy G."/>
            <person name="Labadie P."/>
            <person name="Hunt B.G."/>
            <person name="Srinivasan R."/>
        </authorList>
    </citation>
    <scope>NUCLEOTIDE SEQUENCE</scope>
    <source>
        <strain evidence="1">PL_HMW_Pooled</strain>
        <tissue evidence="1">Head</tissue>
    </source>
</reference>
<accession>A0AAE1H7J0</accession>
<keyword evidence="2" id="KW-1185">Reference proteome</keyword>
<evidence type="ECO:0000313" key="2">
    <source>
        <dbReference type="Proteomes" id="UP001219518"/>
    </source>
</evidence>
<name>A0AAE1H7J0_9NEOP</name>
<keyword evidence="1" id="KW-0378">Hydrolase</keyword>
<dbReference type="GO" id="GO:0004386">
    <property type="term" value="F:helicase activity"/>
    <property type="evidence" value="ECO:0007669"/>
    <property type="project" value="UniProtKB-KW"/>
</dbReference>
<dbReference type="AlphaFoldDB" id="A0AAE1H7J0"/>
<reference evidence="1" key="2">
    <citation type="journal article" date="2023" name="BMC Genomics">
        <title>Pest status, molecular evolution, and epigenetic factors derived from the genome assembly of Frankliniella fusca, a thysanopteran phytovirus vector.</title>
        <authorList>
            <person name="Catto M.A."/>
            <person name="Labadie P.E."/>
            <person name="Jacobson A.L."/>
            <person name="Kennedy G.G."/>
            <person name="Srinivasan R."/>
            <person name="Hunt B.G."/>
        </authorList>
    </citation>
    <scope>NUCLEOTIDE SEQUENCE</scope>
    <source>
        <strain evidence="1">PL_HMW_Pooled</strain>
    </source>
</reference>
<evidence type="ECO:0000313" key="1">
    <source>
        <dbReference type="EMBL" id="KAK3916247.1"/>
    </source>
</evidence>
<proteinExistence type="predicted"/>
<keyword evidence="1" id="KW-0547">Nucleotide-binding</keyword>
<feature type="non-terminal residue" evidence="1">
    <location>
        <position position="1"/>
    </location>
</feature>
<dbReference type="EMBL" id="JAHWGI010000505">
    <property type="protein sequence ID" value="KAK3916247.1"/>
    <property type="molecule type" value="Genomic_DNA"/>
</dbReference>
<keyword evidence="1" id="KW-0347">Helicase</keyword>
<comment type="caution">
    <text evidence="1">The sequence shown here is derived from an EMBL/GenBank/DDBJ whole genome shotgun (WGS) entry which is preliminary data.</text>
</comment>